<dbReference type="Pfam" id="PF12802">
    <property type="entry name" value="MarR_2"/>
    <property type="match status" value="1"/>
</dbReference>
<evidence type="ECO:0000259" key="2">
    <source>
        <dbReference type="SMART" id="SM00347"/>
    </source>
</evidence>
<organism evidence="3 4">
    <name type="scientific">Actinomycetospora straminea</name>
    <dbReference type="NCBI Taxonomy" id="663607"/>
    <lineage>
        <taxon>Bacteria</taxon>
        <taxon>Bacillati</taxon>
        <taxon>Actinomycetota</taxon>
        <taxon>Actinomycetes</taxon>
        <taxon>Pseudonocardiales</taxon>
        <taxon>Pseudonocardiaceae</taxon>
        <taxon>Actinomycetospora</taxon>
    </lineage>
</organism>
<dbReference type="PANTHER" id="PTHR33164:SF106">
    <property type="entry name" value="TRANSCRIPTIONAL REGULATORY PROTEIN"/>
    <property type="match status" value="1"/>
</dbReference>
<dbReference type="InterPro" id="IPR000835">
    <property type="entry name" value="HTH_MarR-typ"/>
</dbReference>
<dbReference type="EMBL" id="BAABHQ010000001">
    <property type="protein sequence ID" value="GAA4862498.1"/>
    <property type="molecule type" value="Genomic_DNA"/>
</dbReference>
<dbReference type="SMART" id="SM00347">
    <property type="entry name" value="HTH_MARR"/>
    <property type="match status" value="1"/>
</dbReference>
<dbReference type="InterPro" id="IPR039422">
    <property type="entry name" value="MarR/SlyA-like"/>
</dbReference>
<dbReference type="InterPro" id="IPR036388">
    <property type="entry name" value="WH-like_DNA-bd_sf"/>
</dbReference>
<name>A0ABP9DY64_9PSEU</name>
<reference evidence="4" key="1">
    <citation type="journal article" date="2019" name="Int. J. Syst. Evol. Microbiol.">
        <title>The Global Catalogue of Microorganisms (GCM) 10K type strain sequencing project: providing services to taxonomists for standard genome sequencing and annotation.</title>
        <authorList>
            <consortium name="The Broad Institute Genomics Platform"/>
            <consortium name="The Broad Institute Genome Sequencing Center for Infectious Disease"/>
            <person name="Wu L."/>
            <person name="Ma J."/>
        </authorList>
    </citation>
    <scope>NUCLEOTIDE SEQUENCE [LARGE SCALE GENOMIC DNA]</scope>
    <source>
        <strain evidence="4">JCM 17983</strain>
    </source>
</reference>
<sequence>MDRCRRWTTAGSPAGEADPCPEDTGRAVPFRPRGGPPSATLSLVEQSAVDRQREDDTDELLTLLLDDLGPSLQWYRDEVARRLGLTASELLCLDVCRCRGPISSGRIGEYLGLTRSAVAKMVRRLEAAGHVVRELPQGREQDVHVRLRPHATRDALLEGLREEMRRSVQEIVDDHGIRGRRHALVARLVIRFSDTFFGTPAPWPTRPPGAGSSPSGGAGGRRTPLRGGDLRTPTVGGYPDPRSLRPPASAPRR</sequence>
<gene>
    <name evidence="3" type="ORF">GCM10023203_07660</name>
</gene>
<dbReference type="Proteomes" id="UP001500457">
    <property type="component" value="Unassembled WGS sequence"/>
</dbReference>
<feature type="domain" description="HTH marR-type" evidence="2">
    <location>
        <begin position="78"/>
        <end position="180"/>
    </location>
</feature>
<dbReference type="InterPro" id="IPR036390">
    <property type="entry name" value="WH_DNA-bd_sf"/>
</dbReference>
<comment type="caution">
    <text evidence="3">The sequence shown here is derived from an EMBL/GenBank/DDBJ whole genome shotgun (WGS) entry which is preliminary data.</text>
</comment>
<accession>A0ABP9DY64</accession>
<protein>
    <recommendedName>
        <fullName evidence="2">HTH marR-type domain-containing protein</fullName>
    </recommendedName>
</protein>
<keyword evidence="4" id="KW-1185">Reference proteome</keyword>
<dbReference type="PANTHER" id="PTHR33164">
    <property type="entry name" value="TRANSCRIPTIONAL REGULATOR, MARR FAMILY"/>
    <property type="match status" value="1"/>
</dbReference>
<evidence type="ECO:0000313" key="4">
    <source>
        <dbReference type="Proteomes" id="UP001500457"/>
    </source>
</evidence>
<proteinExistence type="predicted"/>
<feature type="region of interest" description="Disordered" evidence="1">
    <location>
        <begin position="1"/>
        <end position="40"/>
    </location>
</feature>
<feature type="region of interest" description="Disordered" evidence="1">
    <location>
        <begin position="199"/>
        <end position="253"/>
    </location>
</feature>
<evidence type="ECO:0000313" key="3">
    <source>
        <dbReference type="EMBL" id="GAA4862498.1"/>
    </source>
</evidence>
<evidence type="ECO:0000256" key="1">
    <source>
        <dbReference type="SAM" id="MobiDB-lite"/>
    </source>
</evidence>
<dbReference type="Gene3D" id="1.10.10.10">
    <property type="entry name" value="Winged helix-like DNA-binding domain superfamily/Winged helix DNA-binding domain"/>
    <property type="match status" value="1"/>
</dbReference>
<dbReference type="SUPFAM" id="SSF46785">
    <property type="entry name" value="Winged helix' DNA-binding domain"/>
    <property type="match status" value="1"/>
</dbReference>